<dbReference type="EMBL" id="JACIJO010000002">
    <property type="protein sequence ID" value="MBB6326300.1"/>
    <property type="molecule type" value="Genomic_DNA"/>
</dbReference>
<organism evidence="1 2">
    <name type="scientific">Algoriphagus iocasae</name>
    <dbReference type="NCBI Taxonomy" id="1836499"/>
    <lineage>
        <taxon>Bacteria</taxon>
        <taxon>Pseudomonadati</taxon>
        <taxon>Bacteroidota</taxon>
        <taxon>Cytophagia</taxon>
        <taxon>Cytophagales</taxon>
        <taxon>Cyclobacteriaceae</taxon>
        <taxon>Algoriphagus</taxon>
    </lineage>
</organism>
<reference evidence="1 2" key="1">
    <citation type="submission" date="2020-08" db="EMBL/GenBank/DDBJ databases">
        <title>Genomic Encyclopedia of Type Strains, Phase IV (KMG-IV): sequencing the most valuable type-strain genomes for metagenomic binning, comparative biology and taxonomic classification.</title>
        <authorList>
            <person name="Goeker M."/>
        </authorList>
    </citation>
    <scope>NUCLEOTIDE SEQUENCE [LARGE SCALE GENOMIC DNA]</scope>
    <source>
        <strain evidence="1 2">DSM 102044</strain>
    </source>
</reference>
<comment type="caution">
    <text evidence="1">The sequence shown here is derived from an EMBL/GenBank/DDBJ whole genome shotgun (WGS) entry which is preliminary data.</text>
</comment>
<dbReference type="RefSeq" id="WP_184494916.1">
    <property type="nucleotide sequence ID" value="NZ_JACIJO010000002.1"/>
</dbReference>
<sequence length="262" mass="29986">MSSPLDRLIQSVHPEREVLLSHPIYKDLESLSDFQKFMEYHVFAVWDFMSLLKALQFRLTGMSLPWLPAKDSMAARLINDIVLAEESDEDGNGGFCSHFELYLTAMKEAGASTDKINALTAELEKGVDFEQAIKNLDLPDFVTSFLLVNYKMVMQGKPHEIAASFTLGREDLIPDLFRKLVDELVKNQPEKLSTLSYYFDRHIHLDEEEHGPLAWRMMSLLMGDDPEKQKESENAAREALVARKGLWDGIHQMIKKKNLNLV</sequence>
<dbReference type="SUPFAM" id="SSF48613">
    <property type="entry name" value="Heme oxygenase-like"/>
    <property type="match status" value="1"/>
</dbReference>
<dbReference type="Proteomes" id="UP000588604">
    <property type="component" value="Unassembled WGS sequence"/>
</dbReference>
<dbReference type="InterPro" id="IPR016084">
    <property type="entry name" value="Haem_Oase-like_multi-hlx"/>
</dbReference>
<name>A0A841MG35_9BACT</name>
<proteinExistence type="predicted"/>
<evidence type="ECO:0000313" key="2">
    <source>
        <dbReference type="Proteomes" id="UP000588604"/>
    </source>
</evidence>
<protein>
    <recommendedName>
        <fullName evidence="3">Heme oxygenase</fullName>
    </recommendedName>
</protein>
<dbReference type="Gene3D" id="1.20.910.10">
    <property type="entry name" value="Heme oxygenase-like"/>
    <property type="match status" value="1"/>
</dbReference>
<dbReference type="AlphaFoldDB" id="A0A841MG35"/>
<evidence type="ECO:0008006" key="3">
    <source>
        <dbReference type="Google" id="ProtNLM"/>
    </source>
</evidence>
<dbReference type="Pfam" id="PF11251">
    <property type="entry name" value="DUF3050"/>
    <property type="match status" value="1"/>
</dbReference>
<evidence type="ECO:0000313" key="1">
    <source>
        <dbReference type="EMBL" id="MBB6326300.1"/>
    </source>
</evidence>
<accession>A0A841MG35</accession>
<dbReference type="InterPro" id="IPR024423">
    <property type="entry name" value="DUF3050"/>
</dbReference>
<gene>
    <name evidence="1" type="ORF">FHS59_001928</name>
</gene>
<keyword evidence="2" id="KW-1185">Reference proteome</keyword>